<evidence type="ECO:0000313" key="2">
    <source>
        <dbReference type="EMBL" id="RAO95307.1"/>
    </source>
</evidence>
<evidence type="ECO:0000259" key="1">
    <source>
        <dbReference type="SMART" id="SM00471"/>
    </source>
</evidence>
<dbReference type="PANTHER" id="PTHR35795:SF1">
    <property type="entry name" value="BIS(5'-NUCLEOSYL)-TETRAPHOSPHATASE, SYMMETRICAL"/>
    <property type="match status" value="1"/>
</dbReference>
<dbReference type="PANTHER" id="PTHR35795">
    <property type="entry name" value="SLR1885 PROTEIN"/>
    <property type="match status" value="1"/>
</dbReference>
<dbReference type="InterPro" id="IPR003607">
    <property type="entry name" value="HD/PDEase_dom"/>
</dbReference>
<dbReference type="RefSeq" id="WP_112664972.1">
    <property type="nucleotide sequence ID" value="NZ_QKVO01000001.1"/>
</dbReference>
<dbReference type="SUPFAM" id="SSF109604">
    <property type="entry name" value="HD-domain/PDEase-like"/>
    <property type="match status" value="1"/>
</dbReference>
<dbReference type="SMART" id="SM00471">
    <property type="entry name" value="HDc"/>
    <property type="match status" value="1"/>
</dbReference>
<comment type="caution">
    <text evidence="2">The sequence shown here is derived from an EMBL/GenBank/DDBJ whole genome shotgun (WGS) entry which is preliminary data.</text>
</comment>
<dbReference type="Pfam" id="PF01966">
    <property type="entry name" value="HD"/>
    <property type="match status" value="1"/>
</dbReference>
<dbReference type="Proteomes" id="UP000249762">
    <property type="component" value="Unassembled WGS sequence"/>
</dbReference>
<sequence length="328" mass="38288">MKLIYISSYSLAYPEVFKTLFEHFQIDSIDFYKKGLSPNVTDKKLVFFEQQVELNVKLSNPSTSINFFEIPKGQDLVDPEKCRDYVQSLINSKYSSLPKETTFLIETLAINHIKWKLETLSNSYTFLLFTNKHKKSLDLSLGGQNWKRIHMASPEPEKSWMDALKRARKEESEDRFEHTLRVLDFANQIAIWCALDDLTKSKLLLSCAYHDFAKNWSTTKLLNYATKIYSKPKKELESELWSLHGPVAKYYLEKTFKLDSDVLEAIEYHTKPIASLNKIGQLLVISDKLEPHKKESYSPQQYETMINQIKQGKIQEVFKYILENPTKS</sequence>
<gene>
    <name evidence="2" type="ORF">DNK47_00395</name>
</gene>
<dbReference type="EMBL" id="QKVO01000001">
    <property type="protein sequence ID" value="RAO95307.1"/>
    <property type="molecule type" value="Genomic_DNA"/>
</dbReference>
<reference evidence="3" key="1">
    <citation type="submission" date="2018-06" db="EMBL/GenBank/DDBJ databases">
        <authorList>
            <person name="Martinez Ocampo F."/>
            <person name="Quiroz Castaneda R.E."/>
            <person name="Rojas Lopez X."/>
        </authorList>
    </citation>
    <scope>NUCLEOTIDE SEQUENCE [LARGE SCALE GENOMIC DNA]</scope>
    <source>
        <strain evidence="3">INIFAP02</strain>
    </source>
</reference>
<protein>
    <recommendedName>
        <fullName evidence="1">HD/PDEase domain-containing protein</fullName>
    </recommendedName>
</protein>
<organism evidence="2 3">
    <name type="scientific">Mycoplasma wenyonii</name>
    <dbReference type="NCBI Taxonomy" id="65123"/>
    <lineage>
        <taxon>Bacteria</taxon>
        <taxon>Bacillati</taxon>
        <taxon>Mycoplasmatota</taxon>
        <taxon>Mollicutes</taxon>
        <taxon>Mycoplasmataceae</taxon>
        <taxon>Mycoplasma</taxon>
    </lineage>
</organism>
<accession>A0A328PSI8</accession>
<proteinExistence type="predicted"/>
<dbReference type="AlphaFoldDB" id="A0A328PSI8"/>
<dbReference type="CDD" id="cd00077">
    <property type="entry name" value="HDc"/>
    <property type="match status" value="1"/>
</dbReference>
<dbReference type="InterPro" id="IPR006674">
    <property type="entry name" value="HD_domain"/>
</dbReference>
<name>A0A328PSI8_9MOLU</name>
<dbReference type="Gene3D" id="1.10.3210.10">
    <property type="entry name" value="Hypothetical protein af1432"/>
    <property type="match status" value="1"/>
</dbReference>
<dbReference type="OrthoDB" id="396160at2"/>
<keyword evidence="3" id="KW-1185">Reference proteome</keyword>
<feature type="domain" description="HD/PDEase" evidence="1">
    <location>
        <begin position="171"/>
        <end position="301"/>
    </location>
</feature>
<evidence type="ECO:0000313" key="3">
    <source>
        <dbReference type="Proteomes" id="UP000249762"/>
    </source>
</evidence>
<dbReference type="InterPro" id="IPR051094">
    <property type="entry name" value="Diverse_Catalytic_Enzymes"/>
</dbReference>